<keyword evidence="3" id="KW-1185">Reference proteome</keyword>
<feature type="transmembrane region" description="Helical" evidence="1">
    <location>
        <begin position="25"/>
        <end position="43"/>
    </location>
</feature>
<feature type="transmembrane region" description="Helical" evidence="1">
    <location>
        <begin position="283"/>
        <end position="305"/>
    </location>
</feature>
<dbReference type="Proteomes" id="UP000254764">
    <property type="component" value="Unassembled WGS sequence"/>
</dbReference>
<dbReference type="InterPro" id="IPR017516">
    <property type="entry name" value="AbrB_dup"/>
</dbReference>
<feature type="transmembrane region" description="Helical" evidence="1">
    <location>
        <begin position="325"/>
        <end position="353"/>
    </location>
</feature>
<keyword evidence="1" id="KW-0472">Membrane</keyword>
<dbReference type="Pfam" id="PF05145">
    <property type="entry name" value="AbrB"/>
    <property type="match status" value="1"/>
</dbReference>
<reference evidence="3" key="1">
    <citation type="submission" date="2018-07" db="EMBL/GenBank/DDBJ databases">
        <authorList>
            <person name="Peiro R."/>
            <person name="Begona"/>
            <person name="Cbmso G."/>
            <person name="Lopez M."/>
            <person name="Gonzalez S."/>
        </authorList>
    </citation>
    <scope>NUCLEOTIDE SEQUENCE [LARGE SCALE GENOMIC DNA]</scope>
</reference>
<dbReference type="GO" id="GO:0016020">
    <property type="term" value="C:membrane"/>
    <property type="evidence" value="ECO:0007669"/>
    <property type="project" value="InterPro"/>
</dbReference>
<keyword evidence="1" id="KW-1133">Transmembrane helix</keyword>
<feature type="transmembrane region" description="Helical" evidence="1">
    <location>
        <begin position="102"/>
        <end position="122"/>
    </location>
</feature>
<dbReference type="GO" id="GO:0010468">
    <property type="term" value="P:regulation of gene expression"/>
    <property type="evidence" value="ECO:0007669"/>
    <property type="project" value="InterPro"/>
</dbReference>
<dbReference type="OrthoDB" id="9809910at2"/>
<dbReference type="EMBL" id="UEYP01000006">
    <property type="protein sequence ID" value="SSC68107.1"/>
    <property type="molecule type" value="Genomic_DNA"/>
</dbReference>
<feature type="transmembrane region" description="Helical" evidence="1">
    <location>
        <begin position="73"/>
        <end position="90"/>
    </location>
</feature>
<evidence type="ECO:0000313" key="3">
    <source>
        <dbReference type="Proteomes" id="UP000254764"/>
    </source>
</evidence>
<accession>A0A376AKB0</accession>
<keyword evidence="1" id="KW-0812">Transmembrane</keyword>
<dbReference type="PANTHER" id="PTHR38457:SF1">
    <property type="entry name" value="REGULATOR ABRB-RELATED"/>
    <property type="match status" value="1"/>
</dbReference>
<dbReference type="AlphaFoldDB" id="A0A376AKB0"/>
<evidence type="ECO:0008006" key="4">
    <source>
        <dbReference type="Google" id="ProtNLM"/>
    </source>
</evidence>
<feature type="transmembrane region" description="Helical" evidence="1">
    <location>
        <begin position="165"/>
        <end position="187"/>
    </location>
</feature>
<protein>
    <recommendedName>
        <fullName evidence="4">Ammonia monooxygenase</fullName>
    </recommendedName>
</protein>
<dbReference type="PANTHER" id="PTHR38457">
    <property type="entry name" value="REGULATOR ABRB-RELATED"/>
    <property type="match status" value="1"/>
</dbReference>
<name>A0A376AKB0_9HYPH</name>
<proteinExistence type="predicted"/>
<sequence length="366" mass="37825">MQPSPSGSPDHTPDPGFLTGLPAPARWLVLVCASIGFSLVLQLLHLPGSLLLGPMVAAIVVATNGARLSVHRIPYIAAHSLLGCVIARSLDAEIIKTFAADWPIFLAIVLAVIGASSVMGYLMAKGGTLPGTTAIWGTSAGAASAMMLMAEAHGGDVRLVAFMQYLRVVCVASAASLVAALAFHASGGPAPQIVWLPAVDAIELAKTLAVSFAASALGARLKIPAGTMLLPLIATATLHSAGMITIDLPPWLLAIGYATLGWKIGLSFTRRILRHAAHALPQILASIVVLIVFCAGLAALLTYQFGIDPLTAYLATSPGGLDSVAIIAASTPVDLSFVMALQTARLFLVLLLGGPISKFVARRIER</sequence>
<feature type="transmembrane region" description="Helical" evidence="1">
    <location>
        <begin position="50"/>
        <end position="67"/>
    </location>
</feature>
<organism evidence="2 3">
    <name type="scientific">Ciceribacter selenitireducens ATCC BAA-1503</name>
    <dbReference type="NCBI Taxonomy" id="1336235"/>
    <lineage>
        <taxon>Bacteria</taxon>
        <taxon>Pseudomonadati</taxon>
        <taxon>Pseudomonadota</taxon>
        <taxon>Alphaproteobacteria</taxon>
        <taxon>Hyphomicrobiales</taxon>
        <taxon>Rhizobiaceae</taxon>
        <taxon>Ciceribacter</taxon>
    </lineage>
</organism>
<dbReference type="RefSeq" id="WP_115670642.1">
    <property type="nucleotide sequence ID" value="NZ_UEYP01000006.1"/>
</dbReference>
<dbReference type="PIRSF" id="PIRSF038991">
    <property type="entry name" value="Protein_AbrB"/>
    <property type="match status" value="1"/>
</dbReference>
<evidence type="ECO:0000256" key="1">
    <source>
        <dbReference type="SAM" id="Phobius"/>
    </source>
</evidence>
<evidence type="ECO:0000313" key="2">
    <source>
        <dbReference type="EMBL" id="SSC68107.1"/>
    </source>
</evidence>
<dbReference type="STRING" id="1336235.GCA_000518785_01343"/>
<gene>
    <name evidence="2" type="ORF">RHIZ70_3815</name>
</gene>
<dbReference type="NCBIfam" id="TIGR03082">
    <property type="entry name" value="Gneg_AbrB_dup"/>
    <property type="match status" value="2"/>
</dbReference>
<dbReference type="InterPro" id="IPR007820">
    <property type="entry name" value="AbrB_fam"/>
</dbReference>
<feature type="transmembrane region" description="Helical" evidence="1">
    <location>
        <begin position="134"/>
        <end position="153"/>
    </location>
</feature>